<name>A0A928YTN8_9GAMM</name>
<reference evidence="1" key="1">
    <citation type="submission" date="2018-07" db="EMBL/GenBank/DDBJ databases">
        <title>Genome assembly of strain Ka43.</title>
        <authorList>
            <person name="Kukolya J."/>
            <person name="Nagy I."/>
            <person name="Horvath B."/>
            <person name="Toth A."/>
        </authorList>
    </citation>
    <scope>NUCLEOTIDE SEQUENCE</scope>
    <source>
        <strain evidence="1">KB43</strain>
    </source>
</reference>
<dbReference type="GO" id="GO:0009143">
    <property type="term" value="P:nucleoside triphosphate catabolic process"/>
    <property type="evidence" value="ECO:0007669"/>
    <property type="project" value="InterPro"/>
</dbReference>
<evidence type="ECO:0000313" key="1">
    <source>
        <dbReference type="EMBL" id="MBE8717746.1"/>
    </source>
</evidence>
<dbReference type="GO" id="GO:0047429">
    <property type="term" value="F:nucleoside triphosphate diphosphatase activity"/>
    <property type="evidence" value="ECO:0007669"/>
    <property type="project" value="InterPro"/>
</dbReference>
<accession>A0A928YTN8</accession>
<dbReference type="Proteomes" id="UP000652567">
    <property type="component" value="Unassembled WGS sequence"/>
</dbReference>
<evidence type="ECO:0000313" key="2">
    <source>
        <dbReference type="Proteomes" id="UP000652567"/>
    </source>
</evidence>
<dbReference type="PIRSF" id="PIRSF029826">
    <property type="entry name" value="UCP029826_pph"/>
    <property type="match status" value="1"/>
</dbReference>
<dbReference type="PANTHER" id="PTHR46523:SF1">
    <property type="entry name" value="DCTP PYROPHOSPHATASE 1"/>
    <property type="match status" value="1"/>
</dbReference>
<protein>
    <submittedName>
        <fullName evidence="1">Nucleotide pyrophosphohydrolase</fullName>
    </submittedName>
</protein>
<dbReference type="PANTHER" id="PTHR46523">
    <property type="entry name" value="DCTP PYROPHOSPHATASE 1"/>
    <property type="match status" value="1"/>
</dbReference>
<dbReference type="SUPFAM" id="SSF101386">
    <property type="entry name" value="all-alpha NTP pyrophosphatases"/>
    <property type="match status" value="1"/>
</dbReference>
<dbReference type="RefSeq" id="WP_193909775.1">
    <property type="nucleotide sequence ID" value="NZ_PRDL01000001.1"/>
</dbReference>
<dbReference type="Gene3D" id="1.10.287.1080">
    <property type="entry name" value="MazG-like"/>
    <property type="match status" value="1"/>
</dbReference>
<keyword evidence="2" id="KW-1185">Reference proteome</keyword>
<dbReference type="InterPro" id="IPR052555">
    <property type="entry name" value="dCTP_Pyrophosphatase"/>
</dbReference>
<dbReference type="EMBL" id="PRDL01000001">
    <property type="protein sequence ID" value="MBE8717746.1"/>
    <property type="molecule type" value="Genomic_DNA"/>
</dbReference>
<gene>
    <name evidence="1" type="ORF">C4F51_11185</name>
</gene>
<dbReference type="InterPro" id="IPR025984">
    <property type="entry name" value="DCTPP"/>
</dbReference>
<organism evidence="1 2">
    <name type="scientific">Cellvibrio polysaccharolyticus</name>
    <dbReference type="NCBI Taxonomy" id="2082724"/>
    <lineage>
        <taxon>Bacteria</taxon>
        <taxon>Pseudomonadati</taxon>
        <taxon>Pseudomonadota</taxon>
        <taxon>Gammaproteobacteria</taxon>
        <taxon>Cellvibrionales</taxon>
        <taxon>Cellvibrionaceae</taxon>
        <taxon>Cellvibrio</taxon>
    </lineage>
</organism>
<proteinExistence type="predicted"/>
<dbReference type="CDD" id="cd11537">
    <property type="entry name" value="NTP-PPase_RS21-C6_like"/>
    <property type="match status" value="1"/>
</dbReference>
<dbReference type="Pfam" id="PF12643">
    <property type="entry name" value="MazG-like"/>
    <property type="match status" value="1"/>
</dbReference>
<comment type="caution">
    <text evidence="1">The sequence shown here is derived from an EMBL/GenBank/DDBJ whole genome shotgun (WGS) entry which is preliminary data.</text>
</comment>
<dbReference type="AlphaFoldDB" id="A0A928YTN8"/>
<sequence length="106" mass="11594">MQSTSLDIQKVSEAFKAHAEAKGWGAYHTPKNLAAAVAVESAELLEIFQWLTDEQSRALAAEPAKKQAVADEIADVFMYLVALSEQLDISLEAAVADKIASNRKRY</sequence>